<dbReference type="EMBL" id="GHES01048309">
    <property type="protein sequence ID" value="MPA78868.1"/>
    <property type="molecule type" value="Transcribed_RNA"/>
</dbReference>
<dbReference type="AlphaFoldDB" id="A0A5B7CD54"/>
<reference evidence="1" key="1">
    <citation type="submission" date="2019-08" db="EMBL/GenBank/DDBJ databases">
        <title>Reference gene set and small RNA set construction with multiple tissues from Davidia involucrata Baill.</title>
        <authorList>
            <person name="Yang H."/>
            <person name="Zhou C."/>
            <person name="Li G."/>
            <person name="Wang J."/>
            <person name="Gao P."/>
            <person name="Wang M."/>
            <person name="Wang R."/>
            <person name="Zhao Y."/>
        </authorList>
    </citation>
    <scope>NUCLEOTIDE SEQUENCE</scope>
    <source>
        <tissue evidence="1">Mixed with DoveR01_LX</tissue>
    </source>
</reference>
<protein>
    <submittedName>
        <fullName evidence="1">Uncharacterized protein</fullName>
    </submittedName>
</protein>
<name>A0A5B7CD54_DAVIN</name>
<organism evidence="1">
    <name type="scientific">Davidia involucrata</name>
    <name type="common">Dove tree</name>
    <dbReference type="NCBI Taxonomy" id="16924"/>
    <lineage>
        <taxon>Eukaryota</taxon>
        <taxon>Viridiplantae</taxon>
        <taxon>Streptophyta</taxon>
        <taxon>Embryophyta</taxon>
        <taxon>Tracheophyta</taxon>
        <taxon>Spermatophyta</taxon>
        <taxon>Magnoliopsida</taxon>
        <taxon>eudicotyledons</taxon>
        <taxon>Gunneridae</taxon>
        <taxon>Pentapetalae</taxon>
        <taxon>asterids</taxon>
        <taxon>Cornales</taxon>
        <taxon>Nyssaceae</taxon>
        <taxon>Davidia</taxon>
    </lineage>
</organism>
<gene>
    <name evidence="1" type="ORF">Din_048309</name>
</gene>
<sequence length="131" mass="14413">MIVVNWPPNLVSATPAKFGGNFCGPPFLSHKNEAVLSSSLFMSKLSPKSSSSKCSCIKEEHTAKPSEGFSVLGSDIPWDSGSTWSTMALYLFSLHIPLSFGGLSVVAHLLHQPILDPQTEHRHYLYLQFKH</sequence>
<proteinExistence type="predicted"/>
<accession>A0A5B7CD54</accession>
<evidence type="ECO:0000313" key="1">
    <source>
        <dbReference type="EMBL" id="MPA78868.1"/>
    </source>
</evidence>